<comment type="caution">
    <text evidence="1">The sequence shown here is derived from an EMBL/GenBank/DDBJ whole genome shotgun (WGS) entry which is preliminary data.</text>
</comment>
<reference evidence="1 2" key="1">
    <citation type="submission" date="2024-07" db="EMBL/GenBank/DDBJ databases">
        <title>Section-level genome sequencing and comparative genomics of Aspergillus sections Usti and Cavernicolus.</title>
        <authorList>
            <consortium name="Lawrence Berkeley National Laboratory"/>
            <person name="Nybo J.L."/>
            <person name="Vesth T.C."/>
            <person name="Theobald S."/>
            <person name="Frisvad J.C."/>
            <person name="Larsen T.O."/>
            <person name="Kjaerboelling I."/>
            <person name="Rothschild-Mancinelli K."/>
            <person name="Lyhne E.K."/>
            <person name="Kogle M.E."/>
            <person name="Barry K."/>
            <person name="Clum A."/>
            <person name="Na H."/>
            <person name="Ledsgaard L."/>
            <person name="Lin J."/>
            <person name="Lipzen A."/>
            <person name="Kuo A."/>
            <person name="Riley R."/>
            <person name="Mondo S."/>
            <person name="LaButti K."/>
            <person name="Haridas S."/>
            <person name="Pangalinan J."/>
            <person name="Salamov A.A."/>
            <person name="Simmons B.A."/>
            <person name="Magnuson J.K."/>
            <person name="Chen J."/>
            <person name="Drula E."/>
            <person name="Henrissat B."/>
            <person name="Wiebenga A."/>
            <person name="Lubbers R.J."/>
            <person name="Gomes A.C."/>
            <person name="Makela M.R."/>
            <person name="Stajich J."/>
            <person name="Grigoriev I.V."/>
            <person name="Mortensen U.H."/>
            <person name="De vries R.P."/>
            <person name="Baker S.E."/>
            <person name="Andersen M.R."/>
        </authorList>
    </citation>
    <scope>NUCLEOTIDE SEQUENCE [LARGE SCALE GENOMIC DNA]</scope>
    <source>
        <strain evidence="1 2">CBS 600.67</strain>
    </source>
</reference>
<name>A0ABR4IKH5_9EURO</name>
<keyword evidence="2" id="KW-1185">Reference proteome</keyword>
<sequence length="216" mass="24345">MSGTPNIDLFYASYCARPKPGHLILARSQSVLQSKGLDTDSRDKRRIVYDGDECIRFLAGNSCSLTQEQGGPAETYRAVCKRLLEQECDTPKDTAFEEHTVQATLDMFESNPENAVIRVIGELVVPSLETFLNSDTLVYSMDEPWGDSIPLDQGVPPLQQTKYYLRDHSQIMVWDSRPGLLPTNRWLGLHHFLGKSAQPPSLGPQQKCTSLLWFQR</sequence>
<dbReference type="EMBL" id="JBFXLS010000021">
    <property type="protein sequence ID" value="KAL2828258.1"/>
    <property type="molecule type" value="Genomic_DNA"/>
</dbReference>
<proteinExistence type="predicted"/>
<dbReference type="Proteomes" id="UP001610335">
    <property type="component" value="Unassembled WGS sequence"/>
</dbReference>
<accession>A0ABR4IKH5</accession>
<evidence type="ECO:0000313" key="2">
    <source>
        <dbReference type="Proteomes" id="UP001610335"/>
    </source>
</evidence>
<protein>
    <submittedName>
        <fullName evidence="1">Uncharacterized protein</fullName>
    </submittedName>
</protein>
<gene>
    <name evidence="1" type="ORF">BDW59DRAFT_143457</name>
</gene>
<organism evidence="1 2">
    <name type="scientific">Aspergillus cavernicola</name>
    <dbReference type="NCBI Taxonomy" id="176166"/>
    <lineage>
        <taxon>Eukaryota</taxon>
        <taxon>Fungi</taxon>
        <taxon>Dikarya</taxon>
        <taxon>Ascomycota</taxon>
        <taxon>Pezizomycotina</taxon>
        <taxon>Eurotiomycetes</taxon>
        <taxon>Eurotiomycetidae</taxon>
        <taxon>Eurotiales</taxon>
        <taxon>Aspergillaceae</taxon>
        <taxon>Aspergillus</taxon>
        <taxon>Aspergillus subgen. Nidulantes</taxon>
    </lineage>
</organism>
<evidence type="ECO:0000313" key="1">
    <source>
        <dbReference type="EMBL" id="KAL2828258.1"/>
    </source>
</evidence>